<protein>
    <recommendedName>
        <fullName evidence="3">DUF3861 domain-containing protein</fullName>
    </recommendedName>
</protein>
<dbReference type="Proteomes" id="UP000584867">
    <property type="component" value="Unassembled WGS sequence"/>
</dbReference>
<dbReference type="RefSeq" id="WP_184257711.1">
    <property type="nucleotide sequence ID" value="NZ_JACHIO010000015.1"/>
</dbReference>
<sequence length="102" mass="11606">MSYRYRITIENLDPLQSHRQEEESLQFCADNHDPLLDIVKAVQAKRLLDINRSASLAIGLKLLGEIVLAKRKDPLFAPLVLPIRNFTQQLKSLEPVSNTTKP</sequence>
<evidence type="ECO:0000313" key="2">
    <source>
        <dbReference type="Proteomes" id="UP000584867"/>
    </source>
</evidence>
<gene>
    <name evidence="1" type="ORF">HDF15_003574</name>
</gene>
<proteinExistence type="predicted"/>
<organism evidence="1 2">
    <name type="scientific">Granulicella mallensis</name>
    <dbReference type="NCBI Taxonomy" id="940614"/>
    <lineage>
        <taxon>Bacteria</taxon>
        <taxon>Pseudomonadati</taxon>
        <taxon>Acidobacteriota</taxon>
        <taxon>Terriglobia</taxon>
        <taxon>Terriglobales</taxon>
        <taxon>Acidobacteriaceae</taxon>
        <taxon>Granulicella</taxon>
    </lineage>
</organism>
<dbReference type="Gene3D" id="3.10.20.850">
    <property type="entry name" value="Protein of unknown function DUF3861"/>
    <property type="match status" value="1"/>
</dbReference>
<evidence type="ECO:0008006" key="3">
    <source>
        <dbReference type="Google" id="ProtNLM"/>
    </source>
</evidence>
<dbReference type="InterPro" id="IPR038194">
    <property type="entry name" value="DUF3861_sf"/>
</dbReference>
<evidence type="ECO:0000313" key="1">
    <source>
        <dbReference type="EMBL" id="MBB5065211.1"/>
    </source>
</evidence>
<dbReference type="AlphaFoldDB" id="A0A7W7ZSC4"/>
<accession>A0A7W7ZSC4</accession>
<name>A0A7W7ZSC4_9BACT</name>
<dbReference type="Pfam" id="PF12977">
    <property type="entry name" value="DUF3861"/>
    <property type="match status" value="1"/>
</dbReference>
<comment type="caution">
    <text evidence="1">The sequence shown here is derived from an EMBL/GenBank/DDBJ whole genome shotgun (WGS) entry which is preliminary data.</text>
</comment>
<dbReference type="EMBL" id="JACHIO010000015">
    <property type="protein sequence ID" value="MBB5065211.1"/>
    <property type="molecule type" value="Genomic_DNA"/>
</dbReference>
<reference evidence="1 2" key="1">
    <citation type="submission" date="2020-08" db="EMBL/GenBank/DDBJ databases">
        <title>Genomic Encyclopedia of Type Strains, Phase IV (KMG-V): Genome sequencing to study the core and pangenomes of soil and plant-associated prokaryotes.</title>
        <authorList>
            <person name="Whitman W."/>
        </authorList>
    </citation>
    <scope>NUCLEOTIDE SEQUENCE [LARGE SCALE GENOMIC DNA]</scope>
    <source>
        <strain evidence="1 2">X5P3</strain>
    </source>
</reference>
<dbReference type="InterPro" id="IPR024476">
    <property type="entry name" value="DUF3861"/>
</dbReference>